<reference evidence="2" key="1">
    <citation type="submission" date="2020-03" db="EMBL/GenBank/DDBJ databases">
        <title>The deep terrestrial virosphere.</title>
        <authorList>
            <person name="Holmfeldt K."/>
            <person name="Nilsson E."/>
            <person name="Simone D."/>
            <person name="Lopez-Fernandez M."/>
            <person name="Wu X."/>
            <person name="de Brujin I."/>
            <person name="Lundin D."/>
            <person name="Andersson A."/>
            <person name="Bertilsson S."/>
            <person name="Dopson M."/>
        </authorList>
    </citation>
    <scope>NUCLEOTIDE SEQUENCE</scope>
    <source>
        <strain evidence="2">MM171A01623</strain>
    </source>
</reference>
<accession>A0A6M3LYT3</accession>
<evidence type="ECO:0008006" key="3">
    <source>
        <dbReference type="Google" id="ProtNLM"/>
    </source>
</evidence>
<feature type="transmembrane region" description="Helical" evidence="1">
    <location>
        <begin position="6"/>
        <end position="24"/>
    </location>
</feature>
<keyword evidence="1" id="KW-1133">Transmembrane helix</keyword>
<feature type="transmembrane region" description="Helical" evidence="1">
    <location>
        <begin position="36"/>
        <end position="55"/>
    </location>
</feature>
<protein>
    <recommendedName>
        <fullName evidence="3">Holin</fullName>
    </recommendedName>
</protein>
<keyword evidence="1" id="KW-0472">Membrane</keyword>
<keyword evidence="1" id="KW-0812">Transmembrane</keyword>
<feature type="transmembrane region" description="Helical" evidence="1">
    <location>
        <begin position="61"/>
        <end position="82"/>
    </location>
</feature>
<evidence type="ECO:0000256" key="1">
    <source>
        <dbReference type="SAM" id="Phobius"/>
    </source>
</evidence>
<organism evidence="2">
    <name type="scientific">viral metagenome</name>
    <dbReference type="NCBI Taxonomy" id="1070528"/>
    <lineage>
        <taxon>unclassified sequences</taxon>
        <taxon>metagenomes</taxon>
        <taxon>organismal metagenomes</taxon>
    </lineage>
</organism>
<evidence type="ECO:0000313" key="2">
    <source>
        <dbReference type="EMBL" id="QJA98732.1"/>
    </source>
</evidence>
<gene>
    <name evidence="2" type="ORF">MM171A01623_0008</name>
</gene>
<sequence>MNIPELTIGTVALIPIIVAVIEGFKRAGLPASWAPWANAVLTVVGYIVVLLLEKYPVYEPTAIMAVTMLGIFLAAGGFYEVVSRTVAIVKK</sequence>
<proteinExistence type="predicted"/>
<dbReference type="AlphaFoldDB" id="A0A6M3LYT3"/>
<dbReference type="EMBL" id="MT143604">
    <property type="protein sequence ID" value="QJA98732.1"/>
    <property type="molecule type" value="Genomic_DNA"/>
</dbReference>
<name>A0A6M3LYT3_9ZZZZ</name>